<dbReference type="Proteomes" id="UP001143304">
    <property type="component" value="Unassembled WGS sequence"/>
</dbReference>
<dbReference type="PANTHER" id="PTHR30330:SF3">
    <property type="entry name" value="TRANSCRIPTIONAL REGULATOR, LRP FAMILY"/>
    <property type="match status" value="1"/>
</dbReference>
<feature type="transmembrane region" description="Helical" evidence="8">
    <location>
        <begin position="193"/>
        <end position="214"/>
    </location>
</feature>
<comment type="caution">
    <text evidence="9">The sequence shown here is derived from an EMBL/GenBank/DDBJ whole genome shotgun (WGS) entry which is preliminary data.</text>
</comment>
<dbReference type="InterPro" id="IPR001463">
    <property type="entry name" value="Na/Ala_symport"/>
</dbReference>
<keyword evidence="8" id="KW-0997">Cell inner membrane</keyword>
<accession>A0ABT3T2P3</accession>
<protein>
    <submittedName>
        <fullName evidence="9">Sodium:alanine symporter family protein</fullName>
    </submittedName>
</protein>
<sequence>MLALLLGTGIYLTIGLRFMPLRRIPDGIKLLLRGRSSNAAGDIPPFSALMTSLSATIGTGNIAGVATAIALGGPGALFWMWMTALFGMATKYAEAVCAVQFRERDGQGNYCGGPMYYIRNGLHRRWRPLGVAFAIFGSLAGFGIANTVQSNSVADVMESTFGVPPLAAGLTLMVLVGAVVLGGIRRIASVASLLVPFMALAYLIAGLGIVLLNITEVPDALSTIVASAFSPTAATGGFAGATVWAALRWGVARGIFSNEAGLGSAPIAHAAARTNQPVEQGMIAMLGTFIDTLIICTITGLVIVITDVWPSGVSGASLTSMAFSTALPGGDYMVATGLCLFAFTTIIGWSFYGERCMVFLFGTGAIVPFRVAWVLAVPVGTVFKLSTVWLIADTLNALMAIPNLIALILLAPLVFRLTREYRVQPQGQTH</sequence>
<proteinExistence type="inferred from homology"/>
<keyword evidence="3 8" id="KW-0813">Transport</keyword>
<dbReference type="PROSITE" id="PS00873">
    <property type="entry name" value="NA_ALANINE_SYMP"/>
    <property type="match status" value="1"/>
</dbReference>
<keyword evidence="6 8" id="KW-1133">Transmembrane helix</keyword>
<reference evidence="9" key="1">
    <citation type="submission" date="2019-02" db="EMBL/GenBank/DDBJ databases">
        <authorList>
            <person name="Li S.-H."/>
        </authorList>
    </citation>
    <scope>NUCLEOTIDE SEQUENCE</scope>
    <source>
        <strain evidence="9">IMCC11814</strain>
    </source>
</reference>
<feature type="transmembrane region" description="Helical" evidence="8">
    <location>
        <begin position="62"/>
        <end position="82"/>
    </location>
</feature>
<dbReference type="EMBL" id="SHNO01000001">
    <property type="protein sequence ID" value="MCX2976521.1"/>
    <property type="molecule type" value="Genomic_DNA"/>
</dbReference>
<keyword evidence="5 8" id="KW-0812">Transmembrane</keyword>
<comment type="subcellular location">
    <subcellularLocation>
        <location evidence="8">Cell inner membrane</location>
        <topology evidence="8">Multi-pass membrane protein</topology>
    </subcellularLocation>
    <subcellularLocation>
        <location evidence="1">Cell membrane</location>
        <topology evidence="1">Multi-pass membrane protein</topology>
    </subcellularLocation>
</comment>
<feature type="transmembrane region" description="Helical" evidence="8">
    <location>
        <begin position="161"/>
        <end position="181"/>
    </location>
</feature>
<comment type="similarity">
    <text evidence="2 8">Belongs to the alanine or glycine:cation symporter (AGCS) (TC 2.A.25) family.</text>
</comment>
<evidence type="ECO:0000256" key="2">
    <source>
        <dbReference type="ARBA" id="ARBA00009261"/>
    </source>
</evidence>
<dbReference type="PRINTS" id="PR00175">
    <property type="entry name" value="NAALASMPORT"/>
</dbReference>
<dbReference type="NCBIfam" id="TIGR00835">
    <property type="entry name" value="agcS"/>
    <property type="match status" value="1"/>
</dbReference>
<evidence type="ECO:0000256" key="4">
    <source>
        <dbReference type="ARBA" id="ARBA00022475"/>
    </source>
</evidence>
<evidence type="ECO:0000256" key="1">
    <source>
        <dbReference type="ARBA" id="ARBA00004651"/>
    </source>
</evidence>
<keyword evidence="8" id="KW-0769">Symport</keyword>
<evidence type="ECO:0000256" key="3">
    <source>
        <dbReference type="ARBA" id="ARBA00022448"/>
    </source>
</evidence>
<evidence type="ECO:0000313" key="9">
    <source>
        <dbReference type="EMBL" id="MCX2976521.1"/>
    </source>
</evidence>
<feature type="transmembrane region" description="Helical" evidence="8">
    <location>
        <begin position="283"/>
        <end position="305"/>
    </location>
</feature>
<feature type="transmembrane region" description="Helical" evidence="8">
    <location>
        <begin position="129"/>
        <end position="149"/>
    </location>
</feature>
<organism evidence="9 10">
    <name type="scientific">Candidatus Marimicrobium litorale</name>
    <dbReference type="NCBI Taxonomy" id="2518991"/>
    <lineage>
        <taxon>Bacteria</taxon>
        <taxon>Pseudomonadati</taxon>
        <taxon>Pseudomonadota</taxon>
        <taxon>Gammaproteobacteria</taxon>
        <taxon>Cellvibrionales</taxon>
        <taxon>Halieaceae</taxon>
        <taxon>Marimicrobium</taxon>
    </lineage>
</organism>
<evidence type="ECO:0000256" key="8">
    <source>
        <dbReference type="RuleBase" id="RU363064"/>
    </source>
</evidence>
<keyword evidence="10" id="KW-1185">Reference proteome</keyword>
<evidence type="ECO:0000313" key="10">
    <source>
        <dbReference type="Proteomes" id="UP001143304"/>
    </source>
</evidence>
<keyword evidence="7 8" id="KW-0472">Membrane</keyword>
<feature type="transmembrane region" description="Helical" evidence="8">
    <location>
        <begin position="220"/>
        <end position="247"/>
    </location>
</feature>
<evidence type="ECO:0000256" key="6">
    <source>
        <dbReference type="ARBA" id="ARBA00022989"/>
    </source>
</evidence>
<feature type="transmembrane region" description="Helical" evidence="8">
    <location>
        <begin position="332"/>
        <end position="352"/>
    </location>
</feature>
<dbReference type="Pfam" id="PF01235">
    <property type="entry name" value="Na_Ala_symp"/>
    <property type="match status" value="1"/>
</dbReference>
<gene>
    <name evidence="9" type="ORF">EYC82_04040</name>
</gene>
<keyword evidence="4" id="KW-1003">Cell membrane</keyword>
<name>A0ABT3T2P3_9GAMM</name>
<feature type="transmembrane region" description="Helical" evidence="8">
    <location>
        <begin position="359"/>
        <end position="383"/>
    </location>
</feature>
<dbReference type="Gene3D" id="1.20.1740.10">
    <property type="entry name" value="Amino acid/polyamine transporter I"/>
    <property type="match status" value="1"/>
</dbReference>
<dbReference type="PANTHER" id="PTHR30330">
    <property type="entry name" value="AGSS FAMILY TRANSPORTER, SODIUM-ALANINE"/>
    <property type="match status" value="1"/>
</dbReference>
<feature type="transmembrane region" description="Helical" evidence="8">
    <location>
        <begin position="395"/>
        <end position="415"/>
    </location>
</feature>
<evidence type="ECO:0000256" key="7">
    <source>
        <dbReference type="ARBA" id="ARBA00023136"/>
    </source>
</evidence>
<evidence type="ECO:0000256" key="5">
    <source>
        <dbReference type="ARBA" id="ARBA00022692"/>
    </source>
</evidence>